<keyword evidence="3" id="KW-1185">Reference proteome</keyword>
<feature type="non-terminal residue" evidence="2">
    <location>
        <position position="1"/>
    </location>
</feature>
<reference evidence="2" key="1">
    <citation type="submission" date="2022-06" db="EMBL/GenBank/DDBJ databases">
        <title>Genome Sequence of Candolleomyces eurysporus.</title>
        <authorList>
            <person name="Buettner E."/>
        </authorList>
    </citation>
    <scope>NUCLEOTIDE SEQUENCE</scope>
    <source>
        <strain evidence="2">VTCC 930004</strain>
    </source>
</reference>
<dbReference type="Proteomes" id="UP001140091">
    <property type="component" value="Unassembled WGS sequence"/>
</dbReference>
<comment type="caution">
    <text evidence="2">The sequence shown here is derived from an EMBL/GenBank/DDBJ whole genome shotgun (WGS) entry which is preliminary data.</text>
</comment>
<feature type="region of interest" description="Disordered" evidence="1">
    <location>
        <begin position="93"/>
        <end position="119"/>
    </location>
</feature>
<gene>
    <name evidence="2" type="ORF">H1R20_g8253</name>
</gene>
<protein>
    <submittedName>
        <fullName evidence="2">Uncharacterized protein</fullName>
    </submittedName>
</protein>
<feature type="region of interest" description="Disordered" evidence="1">
    <location>
        <begin position="40"/>
        <end position="60"/>
    </location>
</feature>
<evidence type="ECO:0000313" key="2">
    <source>
        <dbReference type="EMBL" id="KAJ2928955.1"/>
    </source>
</evidence>
<proteinExistence type="predicted"/>
<dbReference type="AlphaFoldDB" id="A0A9W8MEF0"/>
<dbReference type="OrthoDB" id="3362817at2759"/>
<evidence type="ECO:0000313" key="3">
    <source>
        <dbReference type="Proteomes" id="UP001140091"/>
    </source>
</evidence>
<name>A0A9W8MEF0_9AGAR</name>
<dbReference type="EMBL" id="JANBPK010000919">
    <property type="protein sequence ID" value="KAJ2928955.1"/>
    <property type="molecule type" value="Genomic_DNA"/>
</dbReference>
<accession>A0A9W8MEF0</accession>
<organism evidence="2 3">
    <name type="scientific">Candolleomyces eurysporus</name>
    <dbReference type="NCBI Taxonomy" id="2828524"/>
    <lineage>
        <taxon>Eukaryota</taxon>
        <taxon>Fungi</taxon>
        <taxon>Dikarya</taxon>
        <taxon>Basidiomycota</taxon>
        <taxon>Agaricomycotina</taxon>
        <taxon>Agaricomycetes</taxon>
        <taxon>Agaricomycetidae</taxon>
        <taxon>Agaricales</taxon>
        <taxon>Agaricineae</taxon>
        <taxon>Psathyrellaceae</taxon>
        <taxon>Candolleomyces</taxon>
    </lineage>
</organism>
<sequence>MLRTLATALQEGGISASSSRRLLTKPPVCTWRRCFSDSLADTPPAAGTGSKKPKKTKRKVENEPIIKSVLQESKLRQQLDEFERPGQAITLEDVERYRPTSVADPSGSDYAERRKEAQTPLEKSFNKGQLYDIAKLYGIKPAADRTKRHYASLIMERWGWVTPEARKVVNQSFPLKASEAFLVMQGGRDFLELSRNKGVKLSLSRNPLSLHVKAPQHIMEEIGARLRTLQHDIHVSQFHVPIKTSLSISSLLDISRSCGTFVEPGSESYVLNTEREIVKVAYKNEASGQPPICYHRIEDGVDIADTPLYSVLPFSPSQARQPLNGDVPTYRIARVDGPLAGNGEIVPIDSESIESLTTLDSKATTLRQWLNDMQERSTSKVVLEASPGHILMSPVQARQFSVTSPLPGELELKTVTSWLKETRDYIPTFFSWLPKSIYSFHTTSQDIVERLVYSSTSSKPSGSNSSESVIHCDLAMKAVDEADGLGSLEASCSVGWTSHLDVLIPDRASDLRFTAYNLEPLSDERCPTNLKQYIAEMHEMANPDQWIEADKRPQPPLTIFHGDQLYVLTSMNRVRTNVKERANETGLGVPPFEVTTETVLDADDSQSMGHTTCKISCDSDASDIQWDRFLRHCQWLTRGVATTQSPPLFEEDFSEGL</sequence>
<evidence type="ECO:0000256" key="1">
    <source>
        <dbReference type="SAM" id="MobiDB-lite"/>
    </source>
</evidence>